<feature type="compositionally biased region" description="Basic residues" evidence="1">
    <location>
        <begin position="1"/>
        <end position="17"/>
    </location>
</feature>
<keyword evidence="3" id="KW-1185">Reference proteome</keyword>
<feature type="region of interest" description="Disordered" evidence="1">
    <location>
        <begin position="1"/>
        <end position="85"/>
    </location>
</feature>
<dbReference type="AlphaFoldDB" id="M4AF18"/>
<dbReference type="InParanoid" id="M4AF18"/>
<evidence type="ECO:0000313" key="2">
    <source>
        <dbReference type="Ensembl" id="ENSXMAP00000013062.2"/>
    </source>
</evidence>
<dbReference type="Proteomes" id="UP000002852">
    <property type="component" value="Unassembled WGS sequence"/>
</dbReference>
<evidence type="ECO:0000256" key="1">
    <source>
        <dbReference type="SAM" id="MobiDB-lite"/>
    </source>
</evidence>
<dbReference type="Ensembl" id="ENSXMAT00000013078.2">
    <property type="protein sequence ID" value="ENSXMAP00000013062.2"/>
    <property type="gene ID" value="ENSXMAG00000013039.2"/>
</dbReference>
<reference evidence="2" key="4">
    <citation type="submission" date="2025-09" db="UniProtKB">
        <authorList>
            <consortium name="Ensembl"/>
        </authorList>
    </citation>
    <scope>IDENTIFICATION</scope>
    <source>
        <strain evidence="2">JP 163 A</strain>
    </source>
</reference>
<dbReference type="PANTHER" id="PTHR21590">
    <property type="entry name" value="SEA DOMAIN-CONTAINING PROTEIN"/>
    <property type="match status" value="1"/>
</dbReference>
<reference evidence="3" key="1">
    <citation type="submission" date="2012-01" db="EMBL/GenBank/DDBJ databases">
        <authorList>
            <person name="Walter R."/>
            <person name="Schartl M."/>
            <person name="Warren W."/>
        </authorList>
    </citation>
    <scope>NUCLEOTIDE SEQUENCE [LARGE SCALE GENOMIC DNA]</scope>
    <source>
        <strain evidence="3">JP 163 A</strain>
    </source>
</reference>
<evidence type="ECO:0000313" key="3">
    <source>
        <dbReference type="Proteomes" id="UP000002852"/>
    </source>
</evidence>
<sequence length="147" mass="16053">MFFLSRGRRSPRGRRPHQGPGSLPDTDRDRLLTDQSATYRKYPGLNNVAYMSDPDLPPDHGSPSPTDEVFDSAPAPPPYMPPQPSIEEARQQMHSLLDDAFALVSPSSQASGVVSEPGDGQLESLAAAPQPQQLILHTEIKYVSYAL</sequence>
<dbReference type="InterPro" id="IPR024606">
    <property type="entry name" value="KIAA1549"/>
</dbReference>
<protein>
    <submittedName>
        <fullName evidence="2">Uncharacterized protein</fullName>
    </submittedName>
</protein>
<reference evidence="2" key="3">
    <citation type="submission" date="2025-08" db="UniProtKB">
        <authorList>
            <consortium name="Ensembl"/>
        </authorList>
    </citation>
    <scope>IDENTIFICATION</scope>
    <source>
        <strain evidence="2">JP 163 A</strain>
    </source>
</reference>
<dbReference type="OMA" id="EMFDHAP"/>
<dbReference type="HOGENOM" id="CLU_1997886_0_0_1"/>
<organism evidence="2 3">
    <name type="scientific">Xiphophorus maculatus</name>
    <name type="common">Southern platyfish</name>
    <name type="synonym">Platypoecilus maculatus</name>
    <dbReference type="NCBI Taxonomy" id="8083"/>
    <lineage>
        <taxon>Eukaryota</taxon>
        <taxon>Metazoa</taxon>
        <taxon>Chordata</taxon>
        <taxon>Craniata</taxon>
        <taxon>Vertebrata</taxon>
        <taxon>Euteleostomi</taxon>
        <taxon>Actinopterygii</taxon>
        <taxon>Neopterygii</taxon>
        <taxon>Teleostei</taxon>
        <taxon>Neoteleostei</taxon>
        <taxon>Acanthomorphata</taxon>
        <taxon>Ovalentaria</taxon>
        <taxon>Atherinomorphae</taxon>
        <taxon>Cyprinodontiformes</taxon>
        <taxon>Poeciliidae</taxon>
        <taxon>Poeciliinae</taxon>
        <taxon>Xiphophorus</taxon>
    </lineage>
</organism>
<dbReference type="STRING" id="8083.ENSXMAP00000013062"/>
<reference evidence="3" key="2">
    <citation type="journal article" date="2013" name="Nat. Genet.">
        <title>The genome of the platyfish, Xiphophorus maculatus, provides insights into evolutionary adaptation and several complex traits.</title>
        <authorList>
            <person name="Schartl M."/>
            <person name="Walter R.B."/>
            <person name="Shen Y."/>
            <person name="Garcia T."/>
            <person name="Catchen J."/>
            <person name="Amores A."/>
            <person name="Braasch I."/>
            <person name="Chalopin D."/>
            <person name="Volff J.N."/>
            <person name="Lesch K.P."/>
            <person name="Bisazza A."/>
            <person name="Minx P."/>
            <person name="Hillier L."/>
            <person name="Wilson R.K."/>
            <person name="Fuerstenberg S."/>
            <person name="Boore J."/>
            <person name="Searle S."/>
            <person name="Postlethwait J.H."/>
            <person name="Warren W.C."/>
        </authorList>
    </citation>
    <scope>NUCLEOTIDE SEQUENCE [LARGE SCALE GENOMIC DNA]</scope>
    <source>
        <strain evidence="3">JP 163 A</strain>
    </source>
</reference>
<dbReference type="Pfam" id="PF12877">
    <property type="entry name" value="KIAA1549"/>
    <property type="match status" value="1"/>
</dbReference>
<feature type="compositionally biased region" description="Pro residues" evidence="1">
    <location>
        <begin position="74"/>
        <end position="84"/>
    </location>
</feature>
<dbReference type="GeneTree" id="ENSGT00530000063472"/>
<name>M4AF18_XIPMA</name>
<accession>M4AF18</accession>
<dbReference type="PANTHER" id="PTHR21590:SF4">
    <property type="entry name" value="UPF0606 PROTEIN KIAA1549"/>
    <property type="match status" value="1"/>
</dbReference>
<proteinExistence type="predicted"/>